<keyword evidence="5" id="KW-0560">Oxidoreductase</keyword>
<accession>A0A829YNN4</accession>
<dbReference type="PANTHER" id="PTHR43884">
    <property type="entry name" value="ACYL-COA DEHYDROGENASE"/>
    <property type="match status" value="1"/>
</dbReference>
<comment type="cofactor">
    <cofactor evidence="1">
        <name>FAD</name>
        <dbReference type="ChEBI" id="CHEBI:57692"/>
    </cofactor>
</comment>
<dbReference type="Gene3D" id="2.40.110.10">
    <property type="entry name" value="Butyryl-CoA Dehydrogenase, subunit A, domain 2"/>
    <property type="match status" value="1"/>
</dbReference>
<sequence length="376" mass="40597">MTLVLTDDQLMFRDAAKRFAAERAPVSQLRKLRDDVDPVGFSRDVWKEMAEMGWAGVLVPEEFGGVGFGFVGAGLIAAEIGRNLSSTPLLSSAVLAVTALLRGGTQAQKETLLPAIAGGDLLIAFASDECVRHTPYHVATRCTGKYKLSGRKLHVLDGHIADRLIVSARTSGDIGARDGITLFLVDPKANGVTITRSSMVDSRNSATIDLRDVPVTDADVIGTFDKGAIVLDAVFDAGRAVLSAELLGVAEEAFERTLTYLREREQFGVKIGTFQSLQHRAAHLFCEIELVRSVVLRTLQALDAQEPTASSLVCLAKAKASDVARIATNEAVQMHGGIGMTDEFDIGFFMKRARAAAETFGDQYYHTDRFAQLSGY</sequence>
<dbReference type="Proteomes" id="UP000445000">
    <property type="component" value="Unassembled WGS sequence"/>
</dbReference>
<evidence type="ECO:0000313" key="9">
    <source>
        <dbReference type="Proteomes" id="UP000445000"/>
    </source>
</evidence>
<dbReference type="SUPFAM" id="SSF47203">
    <property type="entry name" value="Acyl-CoA dehydrogenase C-terminal domain-like"/>
    <property type="match status" value="1"/>
</dbReference>
<reference evidence="9" key="1">
    <citation type="submission" date="2020-01" db="EMBL/GenBank/DDBJ databases">
        <title>'Steroidobacter agaridevorans' sp. nov., agar-degrading bacteria isolated from rhizosphere soils.</title>
        <authorList>
            <person name="Ikenaga M."/>
            <person name="Kataoka M."/>
            <person name="Murouchi A."/>
            <person name="Katsuragi S."/>
            <person name="Sakai M."/>
        </authorList>
    </citation>
    <scope>NUCLEOTIDE SEQUENCE [LARGE SCALE GENOMIC DNA]</scope>
    <source>
        <strain evidence="9">YU21-B</strain>
    </source>
</reference>
<feature type="domain" description="Acyl-CoA dehydrogenase/oxidase C-terminal" evidence="6">
    <location>
        <begin position="226"/>
        <end position="367"/>
    </location>
</feature>
<dbReference type="Gene3D" id="1.10.540.10">
    <property type="entry name" value="Acyl-CoA dehydrogenase/oxidase, N-terminal domain"/>
    <property type="match status" value="1"/>
</dbReference>
<evidence type="ECO:0000313" key="8">
    <source>
        <dbReference type="EMBL" id="GFE84442.1"/>
    </source>
</evidence>
<dbReference type="RefSeq" id="WP_161816047.1">
    <property type="nucleotide sequence ID" value="NZ_BLJN01000009.1"/>
</dbReference>
<organism evidence="8 9">
    <name type="scientific">Steroidobacter agaridevorans</name>
    <dbReference type="NCBI Taxonomy" id="2695856"/>
    <lineage>
        <taxon>Bacteria</taxon>
        <taxon>Pseudomonadati</taxon>
        <taxon>Pseudomonadota</taxon>
        <taxon>Gammaproteobacteria</taxon>
        <taxon>Steroidobacterales</taxon>
        <taxon>Steroidobacteraceae</taxon>
        <taxon>Steroidobacter</taxon>
    </lineage>
</organism>
<gene>
    <name evidence="8" type="ORF">GCM10011487_64420</name>
</gene>
<evidence type="ECO:0000259" key="6">
    <source>
        <dbReference type="Pfam" id="PF00441"/>
    </source>
</evidence>
<proteinExistence type="inferred from homology"/>
<keyword evidence="9" id="KW-1185">Reference proteome</keyword>
<dbReference type="CDD" id="cd00567">
    <property type="entry name" value="ACAD"/>
    <property type="match status" value="1"/>
</dbReference>
<dbReference type="SUPFAM" id="SSF56645">
    <property type="entry name" value="Acyl-CoA dehydrogenase NM domain-like"/>
    <property type="match status" value="1"/>
</dbReference>
<feature type="domain" description="Acyl-CoA dehydrogenase/oxidase N-terminal" evidence="7">
    <location>
        <begin position="6"/>
        <end position="120"/>
    </location>
</feature>
<evidence type="ECO:0000256" key="4">
    <source>
        <dbReference type="ARBA" id="ARBA00022827"/>
    </source>
</evidence>
<dbReference type="Pfam" id="PF02771">
    <property type="entry name" value="Acyl-CoA_dh_N"/>
    <property type="match status" value="1"/>
</dbReference>
<keyword evidence="4" id="KW-0274">FAD</keyword>
<comment type="caution">
    <text evidence="8">The sequence shown here is derived from an EMBL/GenBank/DDBJ whole genome shotgun (WGS) entry which is preliminary data.</text>
</comment>
<dbReference type="Pfam" id="PF00441">
    <property type="entry name" value="Acyl-CoA_dh_1"/>
    <property type="match status" value="1"/>
</dbReference>
<protein>
    <submittedName>
        <fullName evidence="8">Isovaleryl-CoA dehydrogenase</fullName>
    </submittedName>
</protein>
<dbReference type="AlphaFoldDB" id="A0A829YNN4"/>
<dbReference type="InterPro" id="IPR013786">
    <property type="entry name" value="AcylCoA_DH/ox_N"/>
</dbReference>
<dbReference type="GO" id="GO:0050660">
    <property type="term" value="F:flavin adenine dinucleotide binding"/>
    <property type="evidence" value="ECO:0007669"/>
    <property type="project" value="InterPro"/>
</dbReference>
<evidence type="ECO:0000256" key="1">
    <source>
        <dbReference type="ARBA" id="ARBA00001974"/>
    </source>
</evidence>
<dbReference type="EMBL" id="BLJN01000009">
    <property type="protein sequence ID" value="GFE84442.1"/>
    <property type="molecule type" value="Genomic_DNA"/>
</dbReference>
<keyword evidence="3" id="KW-0285">Flavoprotein</keyword>
<evidence type="ECO:0000256" key="5">
    <source>
        <dbReference type="ARBA" id="ARBA00023002"/>
    </source>
</evidence>
<dbReference type="InterPro" id="IPR009075">
    <property type="entry name" value="AcylCo_DH/oxidase_C"/>
</dbReference>
<dbReference type="InterPro" id="IPR009100">
    <property type="entry name" value="AcylCoA_DH/oxidase_NM_dom_sf"/>
</dbReference>
<evidence type="ECO:0000256" key="2">
    <source>
        <dbReference type="ARBA" id="ARBA00009347"/>
    </source>
</evidence>
<name>A0A829YNN4_9GAMM</name>
<dbReference type="Gene3D" id="1.20.140.10">
    <property type="entry name" value="Butyryl-CoA Dehydrogenase, subunit A, domain 3"/>
    <property type="match status" value="1"/>
</dbReference>
<dbReference type="InterPro" id="IPR037069">
    <property type="entry name" value="AcylCoA_DH/ox_N_sf"/>
</dbReference>
<evidence type="ECO:0000259" key="7">
    <source>
        <dbReference type="Pfam" id="PF02771"/>
    </source>
</evidence>
<dbReference type="GO" id="GO:0003995">
    <property type="term" value="F:acyl-CoA dehydrogenase activity"/>
    <property type="evidence" value="ECO:0007669"/>
    <property type="project" value="TreeGrafter"/>
</dbReference>
<dbReference type="InterPro" id="IPR036250">
    <property type="entry name" value="AcylCo_DH-like_C"/>
</dbReference>
<evidence type="ECO:0000256" key="3">
    <source>
        <dbReference type="ARBA" id="ARBA00022630"/>
    </source>
</evidence>
<dbReference type="PANTHER" id="PTHR43884:SF20">
    <property type="entry name" value="ACYL-COA DEHYDROGENASE FADE28"/>
    <property type="match status" value="1"/>
</dbReference>
<dbReference type="InterPro" id="IPR046373">
    <property type="entry name" value="Acyl-CoA_Oxase/DH_mid-dom_sf"/>
</dbReference>
<comment type="similarity">
    <text evidence="2">Belongs to the acyl-CoA dehydrogenase family.</text>
</comment>